<proteinExistence type="predicted"/>
<feature type="transmembrane region" description="Helical" evidence="1">
    <location>
        <begin position="68"/>
        <end position="87"/>
    </location>
</feature>
<reference evidence="2 3" key="1">
    <citation type="journal article" date="2018" name="Sci. Rep.">
        <title>Genomic signatures of local adaptation to the degree of environmental predictability in rotifers.</title>
        <authorList>
            <person name="Franch-Gras L."/>
            <person name="Hahn C."/>
            <person name="Garcia-Roger E.M."/>
            <person name="Carmona M.J."/>
            <person name="Serra M."/>
            <person name="Gomez A."/>
        </authorList>
    </citation>
    <scope>NUCLEOTIDE SEQUENCE [LARGE SCALE GENOMIC DNA]</scope>
    <source>
        <strain evidence="2">HYR1</strain>
    </source>
</reference>
<dbReference type="AlphaFoldDB" id="A0A3M7R300"/>
<keyword evidence="3" id="KW-1185">Reference proteome</keyword>
<evidence type="ECO:0000256" key="1">
    <source>
        <dbReference type="SAM" id="Phobius"/>
    </source>
</evidence>
<comment type="caution">
    <text evidence="2">The sequence shown here is derived from an EMBL/GenBank/DDBJ whole genome shotgun (WGS) entry which is preliminary data.</text>
</comment>
<evidence type="ECO:0000313" key="2">
    <source>
        <dbReference type="EMBL" id="RNA17605.1"/>
    </source>
</evidence>
<dbReference type="Proteomes" id="UP000276133">
    <property type="component" value="Unassembled WGS sequence"/>
</dbReference>
<keyword evidence="1" id="KW-0472">Membrane</keyword>
<dbReference type="EMBL" id="REGN01004418">
    <property type="protein sequence ID" value="RNA17605.1"/>
    <property type="molecule type" value="Genomic_DNA"/>
</dbReference>
<protein>
    <submittedName>
        <fullName evidence="2">Uncharacterized protein</fullName>
    </submittedName>
</protein>
<accession>A0A3M7R300</accession>
<keyword evidence="1" id="KW-1133">Transmembrane helix</keyword>
<evidence type="ECO:0000313" key="3">
    <source>
        <dbReference type="Proteomes" id="UP000276133"/>
    </source>
</evidence>
<sequence>MRFVNEIQNKPINGTALKERYVRSNMINDDVLIHVGHENELDQDNLMPIFFMQYQITLKKEIGSHSKFFSFYHLGFLFKNQLLYYLIVLYTRLNFSLSETGTRPNEVVDSYDF</sequence>
<organism evidence="2 3">
    <name type="scientific">Brachionus plicatilis</name>
    <name type="common">Marine rotifer</name>
    <name type="synonym">Brachionus muelleri</name>
    <dbReference type="NCBI Taxonomy" id="10195"/>
    <lineage>
        <taxon>Eukaryota</taxon>
        <taxon>Metazoa</taxon>
        <taxon>Spiralia</taxon>
        <taxon>Gnathifera</taxon>
        <taxon>Rotifera</taxon>
        <taxon>Eurotatoria</taxon>
        <taxon>Monogononta</taxon>
        <taxon>Pseudotrocha</taxon>
        <taxon>Ploima</taxon>
        <taxon>Brachionidae</taxon>
        <taxon>Brachionus</taxon>
    </lineage>
</organism>
<gene>
    <name evidence="2" type="ORF">BpHYR1_039898</name>
</gene>
<name>A0A3M7R300_BRAPC</name>
<keyword evidence="1" id="KW-0812">Transmembrane</keyword>